<evidence type="ECO:0000256" key="3">
    <source>
        <dbReference type="ARBA" id="ARBA00023054"/>
    </source>
</evidence>
<dbReference type="Gene3D" id="1.20.58.530">
    <property type="match status" value="1"/>
</dbReference>
<keyword evidence="3 7" id="KW-0175">Coiled coil</keyword>
<evidence type="ECO:0000256" key="1">
    <source>
        <dbReference type="ARBA" id="ARBA00022741"/>
    </source>
</evidence>
<gene>
    <name evidence="12" type="primary">LOC106465427</name>
</gene>
<dbReference type="Pfam" id="PF00063">
    <property type="entry name" value="Myosin_head"/>
    <property type="match status" value="1"/>
</dbReference>
<dbReference type="PROSITE" id="PS51456">
    <property type="entry name" value="MYOSIN_MOTOR"/>
    <property type="match status" value="1"/>
</dbReference>
<dbReference type="SMART" id="SM00242">
    <property type="entry name" value="MYSc"/>
    <property type="match status" value="1"/>
</dbReference>
<feature type="compositionally biased region" description="Basic and acidic residues" evidence="8">
    <location>
        <begin position="1480"/>
        <end position="1500"/>
    </location>
</feature>
<dbReference type="PRINTS" id="PR00193">
    <property type="entry name" value="MYOSINHEAVY"/>
</dbReference>
<keyword evidence="1 6" id="KW-0547">Nucleotide-binding</keyword>
<dbReference type="Gene3D" id="3.30.70.1590">
    <property type="match status" value="1"/>
</dbReference>
<dbReference type="InterPro" id="IPR001609">
    <property type="entry name" value="Myosin_head_motor_dom-like"/>
</dbReference>
<dbReference type="CDD" id="cd06747">
    <property type="entry name" value="PDZ_MYO18-like"/>
    <property type="match status" value="1"/>
</dbReference>
<dbReference type="Gene3D" id="1.20.120.720">
    <property type="entry name" value="Myosin VI head, motor domain, U50 subdomain"/>
    <property type="match status" value="1"/>
</dbReference>
<feature type="region of interest" description="Disordered" evidence="8">
    <location>
        <begin position="1480"/>
        <end position="1503"/>
    </location>
</feature>
<feature type="coiled-coil region" evidence="7">
    <location>
        <begin position="1694"/>
        <end position="2182"/>
    </location>
</feature>
<dbReference type="Gene3D" id="1.10.10.820">
    <property type="match status" value="1"/>
</dbReference>
<keyword evidence="11" id="KW-1185">Reference proteome</keyword>
<evidence type="ECO:0000313" key="12">
    <source>
        <dbReference type="RefSeq" id="XP_022249031.1"/>
    </source>
</evidence>
<feature type="coiled-coil region" evidence="7">
    <location>
        <begin position="1230"/>
        <end position="1274"/>
    </location>
</feature>
<comment type="similarity">
    <text evidence="6">Belongs to the TRAFAC class myosin-kinesin ATPase superfamily. Myosin family.</text>
</comment>
<dbReference type="PANTHER" id="PTHR45615">
    <property type="entry name" value="MYOSIN HEAVY CHAIN, NON-MUSCLE"/>
    <property type="match status" value="1"/>
</dbReference>
<evidence type="ECO:0000256" key="2">
    <source>
        <dbReference type="ARBA" id="ARBA00022840"/>
    </source>
</evidence>
<feature type="region of interest" description="Disordered" evidence="8">
    <location>
        <begin position="981"/>
        <end position="1000"/>
    </location>
</feature>
<feature type="compositionally biased region" description="Low complexity" evidence="8">
    <location>
        <begin position="79"/>
        <end position="90"/>
    </location>
</feature>
<feature type="domain" description="Myosin motor" evidence="10">
    <location>
        <begin position="419"/>
        <end position="1166"/>
    </location>
</feature>
<feature type="compositionally biased region" description="Acidic residues" evidence="8">
    <location>
        <begin position="2193"/>
        <end position="2212"/>
    </location>
</feature>
<evidence type="ECO:0000313" key="11">
    <source>
        <dbReference type="Proteomes" id="UP000694941"/>
    </source>
</evidence>
<dbReference type="GeneID" id="106465427"/>
<dbReference type="PROSITE" id="PS50096">
    <property type="entry name" value="IQ"/>
    <property type="match status" value="1"/>
</dbReference>
<keyword evidence="5 6" id="KW-0505">Motor protein</keyword>
<dbReference type="PANTHER" id="PTHR45615:SF36">
    <property type="entry name" value="MYOSIN HEAVY CHAIN-LIKE, ISOFORM B-RELATED"/>
    <property type="match status" value="1"/>
</dbReference>
<reference evidence="12" key="1">
    <citation type="submission" date="2025-08" db="UniProtKB">
        <authorList>
            <consortium name="RefSeq"/>
        </authorList>
    </citation>
    <scope>IDENTIFICATION</scope>
    <source>
        <tissue evidence="12">Muscle</tissue>
    </source>
</reference>
<dbReference type="SUPFAM" id="SSF50156">
    <property type="entry name" value="PDZ domain-like"/>
    <property type="match status" value="1"/>
</dbReference>
<dbReference type="SUPFAM" id="SSF52540">
    <property type="entry name" value="P-loop containing nucleoside triphosphate hydrolases"/>
    <property type="match status" value="1"/>
</dbReference>
<dbReference type="CDD" id="cd01386">
    <property type="entry name" value="MYSc_Myo18"/>
    <property type="match status" value="1"/>
</dbReference>
<dbReference type="InterPro" id="IPR001478">
    <property type="entry name" value="PDZ"/>
</dbReference>
<accession>A0ABM1SZH5</accession>
<keyword evidence="2 6" id="KW-0067">ATP-binding</keyword>
<feature type="coiled-coil region" evidence="7">
    <location>
        <begin position="1632"/>
        <end position="1666"/>
    </location>
</feature>
<feature type="domain" description="PDZ" evidence="9">
    <location>
        <begin position="228"/>
        <end position="320"/>
    </location>
</feature>
<dbReference type="SMART" id="SM00228">
    <property type="entry name" value="PDZ"/>
    <property type="match status" value="1"/>
</dbReference>
<comment type="caution">
    <text evidence="6">Lacks conserved residue(s) required for the propagation of feature annotation.</text>
</comment>
<dbReference type="RefSeq" id="XP_022249031.1">
    <property type="nucleotide sequence ID" value="XM_022393323.1"/>
</dbReference>
<feature type="compositionally biased region" description="Basic residues" evidence="8">
    <location>
        <begin position="21"/>
        <end position="32"/>
    </location>
</feature>
<dbReference type="InterPro" id="IPR036034">
    <property type="entry name" value="PDZ_sf"/>
</dbReference>
<proteinExistence type="inferred from homology"/>
<evidence type="ECO:0000256" key="4">
    <source>
        <dbReference type="ARBA" id="ARBA00023123"/>
    </source>
</evidence>
<dbReference type="InterPro" id="IPR036961">
    <property type="entry name" value="Kinesin_motor_dom_sf"/>
</dbReference>
<feature type="compositionally biased region" description="Polar residues" evidence="8">
    <location>
        <begin position="47"/>
        <end position="61"/>
    </location>
</feature>
<feature type="compositionally biased region" description="Basic and acidic residues" evidence="8">
    <location>
        <begin position="1"/>
        <end position="20"/>
    </location>
</feature>
<dbReference type="Pfam" id="PF00595">
    <property type="entry name" value="PDZ"/>
    <property type="match status" value="1"/>
</dbReference>
<dbReference type="InterPro" id="IPR027417">
    <property type="entry name" value="P-loop_NTPase"/>
</dbReference>
<name>A0ABM1SZH5_LIMPO</name>
<dbReference type="Gene3D" id="4.10.270.10">
    <property type="entry name" value="Myosin, subunit A"/>
    <property type="match status" value="1"/>
</dbReference>
<sequence>MFRWIKDKDKDDKRGKDRKEKKEKKEKKHGKQREKLTYDELKRTNEITKNYLSSYQKSPNSAGGDDENSEKRSTGSEYSLSSSAKSGDSSPMEGHGVGFLSRKSSSPVKHPPPVPKKPLGLHVKSSYSSMQCTSPIKSPSITSNLSSPQGSLANEMMALMDQMGNAKSSKSSVLHLEPTPTVSVEDERRTLFTAPPGEQAGLDVVWKSYDDDLELPSIAPPKPPRARSLTIQRQPAGDFGFSLRRAPVGEHRGLPPTDKKQTIIFAEPSNLERGNETGLLPGDRLLEVNGVVIENKSREDIIELIKTSGDSVTLKVQPVPELSELTVQCGFDGSEVGSPRIRSQTKSAEQLAADRAWLQTNQVWLVHKGGFAGAHLLTAEESPSLPPSEGKLWVRLDAQGSVLEVDQEDVEKANPSHLDRVEDLSELRHLNESSILHTLRQRYASSLIHTYAASTLLVVNPQHPMALYSEKIMKMFRGSKQTDMPPHIYSVGQAAYSALLTSRRDQSVVFLGRSGSGKTTNVRQVLQYLVVTAGCLNNVISVEKLTAISTLLEAFGNCRTVLNSNATRFTQLFSLDFDHSGQIVSASVQAYMVEKARVSRRPEGEPNFNVFYQMLEGIDDALRKELHLENLEEPNIFMSPLQKVEDKHRAGLSWAFLCAALQNLNIQDAEAKAIWSILAAIYHLGAAGVSRALLNKAQFARPQSAQKAASLLGTSVEDLAKIIFSIDFLGSAKNSPRSGNVDVMNDVLESLQALVAGLYSEVFHALLTLINRSLAGSSSRRMASIQVLDSPGFQNPATCNRYSGSQLQDLLYNYCQERLQLLFHKATFQAQEERYTQENISWDSDHYLNLTPEPMVSLIDQIPPQQGPSRSSNINLREEQRGLLWMLDEESMFPNSSEQNFLERIFAHSNRKEKKHLLQKGPHVYLFTLQHLQGTNPVTYNTAGWLRACREHPVVRQASPLLQDSQRDYISQLYVSSRGPSSTMTGTIGSSDSATLRRTSSIRRTQTVATAGMKRRSLPLQVKYTMDALIDILNRSQLHFVQCLLPQHNAGHWNHRSKALKRSSGCEDFLLNVPLLRSQLRGAQIIDSVRVHKQGFPEHLMYGEFRRRVELLVPPEQQPGRLISDEKQAVEQLIEYLDFDKSSYRLGLSQIFLRAGTLARLENQRDEKLHDMIVRFQTHCRGYLARSKLNKYKVQDMAIRCIQRNVRKFLEVKSWPWWRLFIKLTPLLNVHRTEEELRLKTEELETLKAKTLRLEKERNELKQTNEKLEAKLDIPISVFDSMPVTQSLNKLENVVVKRPEKQVNVVKGITKYQNCFMKDRKQVSDTDDKPMLIRIDCSNTEKDCDKSSSVKENNIESGPVSTVSDASNCLNINGEKAASLRFTDMPSQITQSTQECETKKPTSGVGQSKEKRNSVDHKIVNLQKKEIVAVKLSKNETYDDIQAKKKKQVALQVYSGARRKSAGQKGGIRTIDLRELKRQFRKVEESPSKSGKQNDTKQPSKETVITSSIYGQKGMRESSSVSQQLPNSYYTANPSKVATSNTSSCYSTVSLLDTSRTFLQPRKTSGLQPFWSSYIGSQHWSPKPIELGRWRLSGSLDFLPNSSNCSRFSQVSELWADLNEEHSAATHASEMLETETSERMKLEKEIQDMQTRCSAVQQRNDRMEMEMMETRMYRSTELNGDLSDEDEAGGSIYKQKYEHMKRELELTKRRLQQQHEEELETHMLGKKAADKKLAEALEEAEEERRVANQWKRKAQKLGQEMQDLRLLMEDHMNRNADLEKKQRKYVDYFQLMQLKRTKQEMERKVKDQEEELEDLAGQVQLLEQGKLRLEMAMEKLRQETRKELSAKEEEVEEIRMSATKKVKNLEAQLENEQEDRHQLMKQKHELERKIIDMSERPPEKDPELERRLRRDLRRTKALLRDAQDMMEHAQDGQGNKLIIRQLKNQLEDAEFAKTAAIKARQGIELELQNVQNQLEEITKTKNEAEGRCLQLSREKSALQTQLEEIEEEQGEVLKKYKSAVQQMTNDQKLLSDQTFQITDLEEERQMLKEQIGELTSRLEHISNKSEDPIAVKRVEAKMRELESRLDFEQINRSRLEKQLERLKEQCDRLREENETLKTKDHHAQEGEKRLQRQIRELREDYTNLQQKECEAHQKCRELELSLENTEADLQSTKNDLRLACQRIQDLQCALEEDLDTSTDVPDDSGSDSENSSDIEPSHHQFSSGRQYSMGENPSFSLTHLRPLPSSRDDDETDLSPVQPVGADCSDTGMRESMA</sequence>
<dbReference type="PROSITE" id="PS50106">
    <property type="entry name" value="PDZ"/>
    <property type="match status" value="1"/>
</dbReference>
<keyword evidence="4 6" id="KW-0518">Myosin</keyword>
<evidence type="ECO:0000259" key="10">
    <source>
        <dbReference type="PROSITE" id="PS51456"/>
    </source>
</evidence>
<evidence type="ECO:0000256" key="7">
    <source>
        <dbReference type="SAM" id="Coils"/>
    </source>
</evidence>
<feature type="region of interest" description="Disordered" evidence="8">
    <location>
        <begin position="1"/>
        <end position="121"/>
    </location>
</feature>
<dbReference type="Gene3D" id="3.40.850.10">
    <property type="entry name" value="Kinesin motor domain"/>
    <property type="match status" value="1"/>
</dbReference>
<evidence type="ECO:0000256" key="8">
    <source>
        <dbReference type="SAM" id="MobiDB-lite"/>
    </source>
</evidence>
<keyword evidence="6" id="KW-0009">Actin-binding</keyword>
<feature type="compositionally biased region" description="Polar residues" evidence="8">
    <location>
        <begin position="2219"/>
        <end position="2237"/>
    </location>
</feature>
<feature type="region of interest" description="Disordered" evidence="8">
    <location>
        <begin position="2193"/>
        <end position="2274"/>
    </location>
</feature>
<protein>
    <submittedName>
        <fullName evidence="12">Unconventional myosin-XVIIIa-like</fullName>
    </submittedName>
</protein>
<organism evidence="11 12">
    <name type="scientific">Limulus polyphemus</name>
    <name type="common">Atlantic horseshoe crab</name>
    <dbReference type="NCBI Taxonomy" id="6850"/>
    <lineage>
        <taxon>Eukaryota</taxon>
        <taxon>Metazoa</taxon>
        <taxon>Ecdysozoa</taxon>
        <taxon>Arthropoda</taxon>
        <taxon>Chelicerata</taxon>
        <taxon>Merostomata</taxon>
        <taxon>Xiphosura</taxon>
        <taxon>Limulidae</taxon>
        <taxon>Limulus</taxon>
    </lineage>
</organism>
<dbReference type="InterPro" id="IPR036064">
    <property type="entry name" value="MYSc_Myo18"/>
</dbReference>
<feature type="region of interest" description="Disordered" evidence="8">
    <location>
        <begin position="1389"/>
        <end position="1413"/>
    </location>
</feature>
<feature type="compositionally biased region" description="Basic and acidic residues" evidence="8">
    <location>
        <begin position="33"/>
        <end position="46"/>
    </location>
</feature>
<evidence type="ECO:0000256" key="5">
    <source>
        <dbReference type="ARBA" id="ARBA00023175"/>
    </source>
</evidence>
<evidence type="ECO:0000259" key="9">
    <source>
        <dbReference type="PROSITE" id="PS50106"/>
    </source>
</evidence>
<dbReference type="Proteomes" id="UP000694941">
    <property type="component" value="Unplaced"/>
</dbReference>
<evidence type="ECO:0000256" key="6">
    <source>
        <dbReference type="PROSITE-ProRule" id="PRU00782"/>
    </source>
</evidence>
<feature type="binding site" evidence="6">
    <location>
        <begin position="512"/>
        <end position="519"/>
    </location>
    <ligand>
        <name>ATP</name>
        <dbReference type="ChEBI" id="CHEBI:30616"/>
    </ligand>
</feature>
<dbReference type="Gene3D" id="2.30.42.10">
    <property type="match status" value="1"/>
</dbReference>